<dbReference type="Proteomes" id="UP000276282">
    <property type="component" value="Unassembled WGS sequence"/>
</dbReference>
<comment type="subcellular location">
    <subcellularLocation>
        <location evidence="1">Secreted</location>
    </subcellularLocation>
</comment>
<keyword evidence="2" id="KW-0964">Secreted</keyword>
<evidence type="ECO:0000256" key="2">
    <source>
        <dbReference type="ARBA" id="ARBA00022525"/>
    </source>
</evidence>
<protein>
    <submittedName>
        <fullName evidence="3">Major royal jelly protein</fullName>
    </submittedName>
</protein>
<dbReference type="OrthoDB" id="9797664at2"/>
<gene>
    <name evidence="3" type="ORF">BC962_3098</name>
</gene>
<organism evidence="3 4">
    <name type="scientific">Gillisia mitskevichiae</name>
    <dbReference type="NCBI Taxonomy" id="270921"/>
    <lineage>
        <taxon>Bacteria</taxon>
        <taxon>Pseudomonadati</taxon>
        <taxon>Bacteroidota</taxon>
        <taxon>Flavobacteriia</taxon>
        <taxon>Flavobacteriales</taxon>
        <taxon>Flavobacteriaceae</taxon>
        <taxon>Gillisia</taxon>
    </lineage>
</organism>
<dbReference type="InterPro" id="IPR017996">
    <property type="entry name" value="MRJP/yellow-related"/>
</dbReference>
<proteinExistence type="predicted"/>
<dbReference type="Gene3D" id="2.120.10.30">
    <property type="entry name" value="TolB, C-terminal domain"/>
    <property type="match status" value="1"/>
</dbReference>
<dbReference type="EMBL" id="RBLG01000006">
    <property type="protein sequence ID" value="RKS42811.1"/>
    <property type="molecule type" value="Genomic_DNA"/>
</dbReference>
<keyword evidence="4" id="KW-1185">Reference proteome</keyword>
<accession>A0A495NWH0</accession>
<dbReference type="PROSITE" id="PS51257">
    <property type="entry name" value="PROKAR_LIPOPROTEIN"/>
    <property type="match status" value="1"/>
</dbReference>
<reference evidence="3 4" key="1">
    <citation type="submission" date="2018-10" db="EMBL/GenBank/DDBJ databases">
        <title>Genomic Encyclopedia of Archaeal and Bacterial Type Strains, Phase II (KMG-II): from individual species to whole genera.</title>
        <authorList>
            <person name="Goeker M."/>
        </authorList>
    </citation>
    <scope>NUCLEOTIDE SEQUENCE [LARGE SCALE GENOMIC DNA]</scope>
    <source>
        <strain evidence="3 4">DSM 19839</strain>
    </source>
</reference>
<dbReference type="SUPFAM" id="SSF63829">
    <property type="entry name" value="Calcium-dependent phosphotriesterase"/>
    <property type="match status" value="1"/>
</dbReference>
<evidence type="ECO:0000256" key="1">
    <source>
        <dbReference type="ARBA" id="ARBA00004613"/>
    </source>
</evidence>
<dbReference type="PANTHER" id="PTHR10009:SF18">
    <property type="entry name" value="PROTEIN YELLOW-LIKE PROTEIN"/>
    <property type="match status" value="1"/>
</dbReference>
<sequence length="349" mass="39598">MKRILLILTITTLIGCKSVNSPTISDDKIEGVASFKGQQVTGLSISDQGRIFVNFPRWRKAVVNSVVEIDKNGISHAFPDKNWNSWEIGQAQKDLVFIAVQSVIASEDELYVLDTRNPLFKGVLDNPRVFVFDLETQILKRTYIFQEDSFHQDSYINDLRIDKKKGKAYFTDSGHAGLVVLDLVDGTTKRVLDNHYSTLAEKDYLIIKGNKWNNTVHSDGIALDLENDQLYYHSLTGYNLYAIPTDVLINGTQEDIQKEVKLIKKTPAPDGMLFDSKGNLYFADLENQKIMKLNISSGKMNTFAEGEKIKWADTFSIYKNALYYTNSRINEINGPITDMEFSINKIILN</sequence>
<dbReference type="GO" id="GO:0005576">
    <property type="term" value="C:extracellular region"/>
    <property type="evidence" value="ECO:0007669"/>
    <property type="project" value="UniProtKB-SubCell"/>
</dbReference>
<evidence type="ECO:0000313" key="4">
    <source>
        <dbReference type="Proteomes" id="UP000276282"/>
    </source>
</evidence>
<dbReference type="AlphaFoldDB" id="A0A495NWH0"/>
<dbReference type="PANTHER" id="PTHR10009">
    <property type="entry name" value="PROTEIN YELLOW-RELATED"/>
    <property type="match status" value="1"/>
</dbReference>
<dbReference type="Pfam" id="PF03022">
    <property type="entry name" value="MRJP"/>
    <property type="match status" value="1"/>
</dbReference>
<comment type="caution">
    <text evidence="3">The sequence shown here is derived from an EMBL/GenBank/DDBJ whole genome shotgun (WGS) entry which is preliminary data.</text>
</comment>
<dbReference type="InterPro" id="IPR011042">
    <property type="entry name" value="6-blade_b-propeller_TolB-like"/>
</dbReference>
<evidence type="ECO:0000313" key="3">
    <source>
        <dbReference type="EMBL" id="RKS42811.1"/>
    </source>
</evidence>
<dbReference type="RefSeq" id="WP_121346883.1">
    <property type="nucleotide sequence ID" value="NZ_RBLG01000006.1"/>
</dbReference>
<name>A0A495NWH0_9FLAO</name>